<dbReference type="RefSeq" id="WP_212697852.1">
    <property type="nucleotide sequence ID" value="NZ_CP058649.1"/>
</dbReference>
<dbReference type="PANTHER" id="PTHR43736:SF1">
    <property type="entry name" value="DIHYDRONEOPTERIN TRIPHOSPHATE DIPHOSPHATASE"/>
    <property type="match status" value="1"/>
</dbReference>
<dbReference type="InterPro" id="IPR015797">
    <property type="entry name" value="NUDIX_hydrolase-like_dom_sf"/>
</dbReference>
<dbReference type="InterPro" id="IPR000086">
    <property type="entry name" value="NUDIX_hydrolase_dom"/>
</dbReference>
<reference evidence="3" key="1">
    <citation type="submission" date="2020-07" db="EMBL/GenBank/DDBJ databases">
        <title>Vallitalea pronyensis genome.</title>
        <authorList>
            <person name="Postec A."/>
        </authorList>
    </citation>
    <scope>NUCLEOTIDE SEQUENCE</scope>
    <source>
        <strain evidence="3">FatNI3</strain>
    </source>
</reference>
<comment type="similarity">
    <text evidence="1">Belongs to the Nudix hydrolase family.</text>
</comment>
<dbReference type="PROSITE" id="PS51462">
    <property type="entry name" value="NUDIX"/>
    <property type="match status" value="1"/>
</dbReference>
<dbReference type="AlphaFoldDB" id="A0A8J8MJE4"/>
<dbReference type="Pfam" id="PF00293">
    <property type="entry name" value="NUDIX"/>
    <property type="match status" value="1"/>
</dbReference>
<accession>A0A8J8MJE4</accession>
<evidence type="ECO:0000313" key="4">
    <source>
        <dbReference type="Proteomes" id="UP000683246"/>
    </source>
</evidence>
<evidence type="ECO:0000256" key="1">
    <source>
        <dbReference type="ARBA" id="ARBA00005582"/>
    </source>
</evidence>
<dbReference type="CDD" id="cd03674">
    <property type="entry name" value="NUDIX_Hydrolase"/>
    <property type="match status" value="1"/>
</dbReference>
<gene>
    <name evidence="3" type="ORF">HZI73_08665</name>
</gene>
<name>A0A8J8MJE4_9FIRM</name>
<keyword evidence="4" id="KW-1185">Reference proteome</keyword>
<proteinExistence type="inferred from homology"/>
<dbReference type="SUPFAM" id="SSF55811">
    <property type="entry name" value="Nudix"/>
    <property type="match status" value="1"/>
</dbReference>
<dbReference type="GO" id="GO:0016787">
    <property type="term" value="F:hydrolase activity"/>
    <property type="evidence" value="ECO:0007669"/>
    <property type="project" value="UniProtKB-KW"/>
</dbReference>
<dbReference type="Proteomes" id="UP000683246">
    <property type="component" value="Chromosome"/>
</dbReference>
<dbReference type="PANTHER" id="PTHR43736">
    <property type="entry name" value="ADP-RIBOSE PYROPHOSPHATASE"/>
    <property type="match status" value="1"/>
</dbReference>
<dbReference type="KEGG" id="vpy:HZI73_08665"/>
<evidence type="ECO:0000259" key="2">
    <source>
        <dbReference type="PROSITE" id="PS51462"/>
    </source>
</evidence>
<evidence type="ECO:0000313" key="3">
    <source>
        <dbReference type="EMBL" id="QUI22368.1"/>
    </source>
</evidence>
<protein>
    <submittedName>
        <fullName evidence="3">NUDIX hydrolase</fullName>
    </submittedName>
</protein>
<dbReference type="Gene3D" id="3.90.79.10">
    <property type="entry name" value="Nucleoside Triphosphate Pyrophosphohydrolase"/>
    <property type="match status" value="1"/>
</dbReference>
<feature type="domain" description="Nudix hydrolase" evidence="2">
    <location>
        <begin position="38"/>
        <end position="177"/>
    </location>
</feature>
<keyword evidence="3" id="KW-0378">Hydrolase</keyword>
<dbReference type="EMBL" id="CP058649">
    <property type="protein sequence ID" value="QUI22368.1"/>
    <property type="molecule type" value="Genomic_DNA"/>
</dbReference>
<organism evidence="3 4">
    <name type="scientific">Vallitalea pronyensis</name>
    <dbReference type="NCBI Taxonomy" id="1348613"/>
    <lineage>
        <taxon>Bacteria</taxon>
        <taxon>Bacillati</taxon>
        <taxon>Bacillota</taxon>
        <taxon>Clostridia</taxon>
        <taxon>Lachnospirales</taxon>
        <taxon>Vallitaleaceae</taxon>
        <taxon>Vallitalea</taxon>
    </lineage>
</organism>
<sequence>MNSIRNYQPYNEQEEKDLALFQKSLDLFDDVLVRENTIAHVGCSAFVVNSARSKVLMIYHNIYQSWSLPGGHADGNSDLLAVAMAEVKEETGIEHYKPVTEDIFSIDILAVIGHYKKGEYVSAHLHLDASYLIEANEDDPLIIKEDENSDVKWVPMDQVVDHSTEPHMKLVYAKLIDKVRTLGL</sequence>